<proteinExistence type="predicted"/>
<sequence length="383" mass="43607">MSNSNLPCTIFYPLSSSQDAYYRRLKQELGIRGMRVSAKRPGLVNPLPGLVYMIKRRSEWGEWLRFHLAKERANGRQIGALHQFLLLLRASYNLSAVMRAHRKCHADALMFHNGAHYKQGMVLSWAAKQGIQPIYVELGVLPNTMALDGSGVNYHNSVPRESAFYRSYVPRGERINCSLMKRPQRHQSIEEKPVMLPEKYIFVPFQVYDDSQIISHSPWVLTMESLNQVLLRNVHLLPRGWHFVVKEHPSSKIKYPHLHGLDSRIVFANQNDTQQLIENAQLIVTVNSSVGVESLLLGMPVVTLGHAFYNIDGLVGHAASESALQAYLSRPDSVPSDPLLARQFIAWLQECYLVPGRVRSWDENHIERARQRLIDIMSGSVPN</sequence>
<accession>A0ABV4ADM4</accession>
<dbReference type="RefSeq" id="WP_369454184.1">
    <property type="nucleotide sequence ID" value="NZ_JBGCUO010000001.1"/>
</dbReference>
<dbReference type="CDD" id="cd16438">
    <property type="entry name" value="beta_Kdo_transferase_KpsS_like"/>
    <property type="match status" value="1"/>
</dbReference>
<dbReference type="Gene3D" id="3.40.50.12580">
    <property type="match status" value="1"/>
</dbReference>
<dbReference type="InterPro" id="IPR007833">
    <property type="entry name" value="Capsule_polysaccharide_synth"/>
</dbReference>
<organism evidence="1 2">
    <name type="scientific">Isoalcanivorax beigongshangi</name>
    <dbReference type="NCBI Taxonomy" id="3238810"/>
    <lineage>
        <taxon>Bacteria</taxon>
        <taxon>Pseudomonadati</taxon>
        <taxon>Pseudomonadota</taxon>
        <taxon>Gammaproteobacteria</taxon>
        <taxon>Oceanospirillales</taxon>
        <taxon>Alcanivoracaceae</taxon>
        <taxon>Isoalcanivorax</taxon>
    </lineage>
</organism>
<dbReference type="Pfam" id="PF05159">
    <property type="entry name" value="Capsule_synth"/>
    <property type="match status" value="1"/>
</dbReference>
<keyword evidence="2" id="KW-1185">Reference proteome</keyword>
<reference evidence="1 2" key="1">
    <citation type="submission" date="2024-07" db="EMBL/GenBank/DDBJ databases">
        <authorList>
            <person name="Ren Q."/>
        </authorList>
    </citation>
    <scope>NUCLEOTIDE SEQUENCE [LARGE SCALE GENOMIC DNA]</scope>
    <source>
        <strain evidence="1 2">REN37</strain>
    </source>
</reference>
<gene>
    <name evidence="1" type="ORF">AB5I84_02150</name>
</gene>
<evidence type="ECO:0000313" key="2">
    <source>
        <dbReference type="Proteomes" id="UP001562065"/>
    </source>
</evidence>
<name>A0ABV4ADM4_9GAMM</name>
<dbReference type="Proteomes" id="UP001562065">
    <property type="component" value="Unassembled WGS sequence"/>
</dbReference>
<dbReference type="InterPro" id="IPR043148">
    <property type="entry name" value="TagF_C"/>
</dbReference>
<protein>
    <submittedName>
        <fullName evidence="1">Polysaccharide synthesis/modification protein</fullName>
    </submittedName>
</protein>
<evidence type="ECO:0000313" key="1">
    <source>
        <dbReference type="EMBL" id="MEY1660944.1"/>
    </source>
</evidence>
<comment type="caution">
    <text evidence="1">The sequence shown here is derived from an EMBL/GenBank/DDBJ whole genome shotgun (WGS) entry which is preliminary data.</text>
</comment>
<dbReference type="EMBL" id="JBGCUO010000001">
    <property type="protein sequence ID" value="MEY1660944.1"/>
    <property type="molecule type" value="Genomic_DNA"/>
</dbReference>